<dbReference type="EMBL" id="PRKW01000006">
    <property type="protein sequence ID" value="PPB48125.1"/>
    <property type="molecule type" value="Genomic_DNA"/>
</dbReference>
<evidence type="ECO:0000256" key="3">
    <source>
        <dbReference type="ARBA" id="ARBA00022692"/>
    </source>
</evidence>
<keyword evidence="5 7" id="KW-0472">Membrane</keyword>
<evidence type="ECO:0000313" key="8">
    <source>
        <dbReference type="EMBL" id="PPB48125.1"/>
    </source>
</evidence>
<feature type="transmembrane region" description="Helical" evidence="7">
    <location>
        <begin position="6"/>
        <end position="25"/>
    </location>
</feature>
<dbReference type="GO" id="GO:0044781">
    <property type="term" value="P:bacterial-type flagellum organization"/>
    <property type="evidence" value="ECO:0007669"/>
    <property type="project" value="InterPro"/>
</dbReference>
<gene>
    <name evidence="8" type="ORF">C4K88_14165</name>
</gene>
<comment type="caution">
    <text evidence="8">The sequence shown here is derived from an EMBL/GenBank/DDBJ whole genome shotgun (WGS) entry which is preliminary data.</text>
</comment>
<name>A0A2S5IUA3_9MICC</name>
<accession>A0A2S5IUA3</accession>
<dbReference type="GO" id="GO:0016020">
    <property type="term" value="C:membrane"/>
    <property type="evidence" value="ECO:0007669"/>
    <property type="project" value="InterPro"/>
</dbReference>
<feature type="region of interest" description="Disordered" evidence="6">
    <location>
        <begin position="97"/>
        <end position="176"/>
    </location>
</feature>
<dbReference type="Pfam" id="PF04347">
    <property type="entry name" value="FliO"/>
    <property type="match status" value="1"/>
</dbReference>
<protein>
    <recommendedName>
        <fullName evidence="10">Flagellar protein</fullName>
    </recommendedName>
</protein>
<evidence type="ECO:0000256" key="4">
    <source>
        <dbReference type="ARBA" id="ARBA00022989"/>
    </source>
</evidence>
<comment type="subcellular location">
    <subcellularLocation>
        <location evidence="1">Cell membrane</location>
    </subcellularLocation>
</comment>
<evidence type="ECO:0000256" key="7">
    <source>
        <dbReference type="SAM" id="Phobius"/>
    </source>
</evidence>
<evidence type="ECO:0000256" key="2">
    <source>
        <dbReference type="ARBA" id="ARBA00022475"/>
    </source>
</evidence>
<reference evidence="8 9" key="1">
    <citation type="journal article" date="2014" name="Int. J. Syst. Evol. Microbiol.">
        <title>Arthrobacter pityocampae sp. nov., isolated from Thaumetopoea pityocampa (Lep., Thaumetopoeidae).</title>
        <authorList>
            <person name="Ince I.A."/>
            <person name="Demirbag Z."/>
            <person name="Kati H."/>
        </authorList>
    </citation>
    <scope>NUCLEOTIDE SEQUENCE [LARGE SCALE GENOMIC DNA]</scope>
    <source>
        <strain evidence="8 9">Tp2</strain>
    </source>
</reference>
<keyword evidence="4 7" id="KW-1133">Transmembrane helix</keyword>
<dbReference type="AlphaFoldDB" id="A0A2S5IUA3"/>
<dbReference type="Proteomes" id="UP000239297">
    <property type="component" value="Unassembled WGS sequence"/>
</dbReference>
<dbReference type="InterPro" id="IPR022781">
    <property type="entry name" value="Flagellar_biosynth_FliO"/>
</dbReference>
<evidence type="ECO:0000256" key="1">
    <source>
        <dbReference type="ARBA" id="ARBA00004236"/>
    </source>
</evidence>
<feature type="compositionally biased region" description="Basic and acidic residues" evidence="6">
    <location>
        <begin position="149"/>
        <end position="159"/>
    </location>
</feature>
<evidence type="ECO:0000256" key="6">
    <source>
        <dbReference type="SAM" id="MobiDB-lite"/>
    </source>
</evidence>
<evidence type="ECO:0008006" key="10">
    <source>
        <dbReference type="Google" id="ProtNLM"/>
    </source>
</evidence>
<keyword evidence="3 7" id="KW-0812">Transmembrane</keyword>
<keyword evidence="9" id="KW-1185">Reference proteome</keyword>
<evidence type="ECO:0000313" key="9">
    <source>
        <dbReference type="Proteomes" id="UP000239297"/>
    </source>
</evidence>
<feature type="compositionally biased region" description="Low complexity" evidence="6">
    <location>
        <begin position="112"/>
        <end position="143"/>
    </location>
</feature>
<keyword evidence="2" id="KW-1003">Cell membrane</keyword>
<dbReference type="RefSeq" id="WP_104122292.1">
    <property type="nucleotide sequence ID" value="NZ_PRKW01000006.1"/>
</dbReference>
<evidence type="ECO:0000256" key="5">
    <source>
        <dbReference type="ARBA" id="ARBA00023136"/>
    </source>
</evidence>
<sequence length="193" mass="19560">MDVVVLALRVLLSLGVVLALLFVLHRKVSKLNGTRSGAGLVSVVTRQGLGAKASLVVVDAEGTRFYLGVTEQSVSVLHSASAPRALQSVPAVDAALPSRAIQPGPGGPDSLGQDSPNPGPSGPDSSIPEPDAAFAASLRLATAGNHPEPGTRRAARDARAGGTGRPTTPLQGSILAPATWKQTAAFLRQGRAG</sequence>
<dbReference type="OrthoDB" id="5191841at2"/>
<organism evidence="8 9">
    <name type="scientific">Arthrobacter pityocampae</name>
    <dbReference type="NCBI Taxonomy" id="547334"/>
    <lineage>
        <taxon>Bacteria</taxon>
        <taxon>Bacillati</taxon>
        <taxon>Actinomycetota</taxon>
        <taxon>Actinomycetes</taxon>
        <taxon>Micrococcales</taxon>
        <taxon>Micrococcaceae</taxon>
        <taxon>Arthrobacter</taxon>
    </lineage>
</organism>
<proteinExistence type="predicted"/>